<dbReference type="InterPro" id="IPR001173">
    <property type="entry name" value="Glyco_trans_2-like"/>
</dbReference>
<dbReference type="PANTHER" id="PTHR22916">
    <property type="entry name" value="GLYCOSYLTRANSFERASE"/>
    <property type="match status" value="1"/>
</dbReference>
<gene>
    <name evidence="2" type="ORF">HGI39_26455</name>
</gene>
<reference evidence="2" key="2">
    <citation type="journal article" date="2022" name="Nat. Biotechnol.">
        <title>Carbon-negative production of acetone and isopropanol by gas fermentation at industrial pilot scale.</title>
        <authorList>
            <person name="Liew F.E."/>
            <person name="Nogle R."/>
            <person name="Abdalla T."/>
            <person name="Rasor B.J."/>
            <person name="Canter C."/>
            <person name="Jensen R.O."/>
            <person name="Wang L."/>
            <person name="Strutz J."/>
            <person name="Chirania P."/>
            <person name="De Tissera S."/>
            <person name="Mueller A.P."/>
            <person name="Ruan Z."/>
            <person name="Gao A."/>
            <person name="Tran L."/>
            <person name="Engle N.L."/>
            <person name="Bromley J.C."/>
            <person name="Daniell J."/>
            <person name="Conrado R."/>
            <person name="Tschaplinski T.J."/>
            <person name="Giannone R.J."/>
            <person name="Hettich R.L."/>
            <person name="Karim A.S."/>
            <person name="Simpson S.D."/>
            <person name="Brown S.D."/>
            <person name="Leang C."/>
            <person name="Jewett M.C."/>
            <person name="Kopke M."/>
        </authorList>
    </citation>
    <scope>NUCLEOTIDE SEQUENCE</scope>
    <source>
        <strain evidence="2">DJ015</strain>
    </source>
</reference>
<dbReference type="GO" id="GO:0016758">
    <property type="term" value="F:hexosyltransferase activity"/>
    <property type="evidence" value="ECO:0007669"/>
    <property type="project" value="UniProtKB-ARBA"/>
</dbReference>
<dbReference type="Gene3D" id="3.90.550.10">
    <property type="entry name" value="Spore Coat Polysaccharide Biosynthesis Protein SpsA, Chain A"/>
    <property type="match status" value="1"/>
</dbReference>
<name>A0AAW3WGT6_CLOBE</name>
<evidence type="ECO:0000313" key="3">
    <source>
        <dbReference type="Proteomes" id="UP001194098"/>
    </source>
</evidence>
<protein>
    <submittedName>
        <fullName evidence="2">Glycosyltransferase</fullName>
    </submittedName>
</protein>
<evidence type="ECO:0000313" key="2">
    <source>
        <dbReference type="EMBL" id="MBC2478149.1"/>
    </source>
</evidence>
<dbReference type="AlphaFoldDB" id="A0AAW3WGT6"/>
<accession>A0AAW3WGT6</accession>
<comment type="caution">
    <text evidence="2">The sequence shown here is derived from an EMBL/GenBank/DDBJ whole genome shotgun (WGS) entry which is preliminary data.</text>
</comment>
<feature type="domain" description="Glycosyltransferase 2-like" evidence="1">
    <location>
        <begin position="126"/>
        <end position="242"/>
    </location>
</feature>
<sequence length="514" mass="59927">MQSNNTPLLTAHLFVLKKNSWDGFDEMLKRLNENGITVKLYEPNDALLDINPKNPRVYVSLGENVEQFSTLYAMPYHERKRWLHYKSPADIQPGYLFYCWLNRTDPLPKNKIIPDIQFSSDTPLVSVFTAAYKSKEKIQRPYRSLLNQTYTNWEWVIVDDSGDEDATYNQDLLPLDDPRVRRFRQDYRNGYIGATKRYAAGLCTGEILVEVDHDDELTPDCLEKIVHTFQKHPECGFAYGESAEVYVGSNDAQWYGWDCGFGYGIYYRVWVHEMNRWQNVLRNTVINGTTIRHLVGLPNHPRAWTRECYHLLGGHREELLVADDYDMLVRSFLCTRYVCIPDLVYIQYRNENGDNSTFTRNQQIQILVSELYRYYSERIHARVNELGVHEYVSYSRVWEREPNDVALKAANIINEDSSRISMLFPIPYSCSAIKHDQLITTIQKGIETNFKEIEVVVVGYIPEEVESFASKAPMGAIRWWPMEPKDSLETCIQYAKFCSSCKEKVVILPESLQE</sequence>
<proteinExistence type="predicted"/>
<evidence type="ECO:0000259" key="1">
    <source>
        <dbReference type="Pfam" id="PF00535"/>
    </source>
</evidence>
<dbReference type="EMBL" id="JABAGV010000247">
    <property type="protein sequence ID" value="MBC2478149.1"/>
    <property type="molecule type" value="Genomic_DNA"/>
</dbReference>
<dbReference type="PANTHER" id="PTHR22916:SF3">
    <property type="entry name" value="UDP-GLCNAC:BETAGAL BETA-1,3-N-ACETYLGLUCOSAMINYLTRANSFERASE-LIKE PROTEIN 1"/>
    <property type="match status" value="1"/>
</dbReference>
<dbReference type="Pfam" id="PF00535">
    <property type="entry name" value="Glycos_transf_2"/>
    <property type="match status" value="1"/>
</dbReference>
<dbReference type="SUPFAM" id="SSF53448">
    <property type="entry name" value="Nucleotide-diphospho-sugar transferases"/>
    <property type="match status" value="1"/>
</dbReference>
<dbReference type="Proteomes" id="UP001194098">
    <property type="component" value="Unassembled WGS sequence"/>
</dbReference>
<organism evidence="2 3">
    <name type="scientific">Clostridium beijerinckii</name>
    <name type="common">Clostridium MP</name>
    <dbReference type="NCBI Taxonomy" id="1520"/>
    <lineage>
        <taxon>Bacteria</taxon>
        <taxon>Bacillati</taxon>
        <taxon>Bacillota</taxon>
        <taxon>Clostridia</taxon>
        <taxon>Eubacteriales</taxon>
        <taxon>Clostridiaceae</taxon>
        <taxon>Clostridium</taxon>
    </lineage>
</organism>
<dbReference type="InterPro" id="IPR029044">
    <property type="entry name" value="Nucleotide-diphossugar_trans"/>
</dbReference>
<reference evidence="2" key="1">
    <citation type="submission" date="2020-04" db="EMBL/GenBank/DDBJ databases">
        <authorList>
            <person name="Brown S."/>
        </authorList>
    </citation>
    <scope>NUCLEOTIDE SEQUENCE</scope>
    <source>
        <strain evidence="2">DJ015</strain>
    </source>
</reference>